<dbReference type="Pfam" id="PF13401">
    <property type="entry name" value="AAA_22"/>
    <property type="match status" value="1"/>
</dbReference>
<dbReference type="Gene3D" id="3.40.50.300">
    <property type="entry name" value="P-loop containing nucleotide triphosphate hydrolases"/>
    <property type="match status" value="1"/>
</dbReference>
<dbReference type="Proteomes" id="UP000266861">
    <property type="component" value="Unassembled WGS sequence"/>
</dbReference>
<protein>
    <recommendedName>
        <fullName evidence="1">ORC1/DEAH AAA+ ATPase domain-containing protein</fullName>
    </recommendedName>
</protein>
<keyword evidence="3" id="KW-1185">Reference proteome</keyword>
<name>A0A397G3Q7_9GLOM</name>
<dbReference type="SUPFAM" id="SSF52540">
    <property type="entry name" value="P-loop containing nucleoside triphosphate hydrolases"/>
    <property type="match status" value="1"/>
</dbReference>
<comment type="caution">
    <text evidence="2">The sequence shown here is derived from an EMBL/GenBank/DDBJ whole genome shotgun (WGS) entry which is preliminary data.</text>
</comment>
<reference evidence="2 3" key="1">
    <citation type="submission" date="2018-08" db="EMBL/GenBank/DDBJ databases">
        <title>Genome and evolution of the arbuscular mycorrhizal fungus Diversispora epigaea (formerly Glomus versiforme) and its bacterial endosymbionts.</title>
        <authorList>
            <person name="Sun X."/>
            <person name="Fei Z."/>
            <person name="Harrison M."/>
        </authorList>
    </citation>
    <scope>NUCLEOTIDE SEQUENCE [LARGE SCALE GENOMIC DNA]</scope>
    <source>
        <strain evidence="2 3">IT104</strain>
    </source>
</reference>
<sequence length="538" mass="62819">MEYISSCPLGPLDPLGSLGFLDPLGPLDYQQKNLYMNSFKAYTLLSRTHSIALPVRLFQPQVGMFKFTRSYQLVLIQLFNSAQEKETQVKKEQKKYWNSFKTVITTSKKLDIKKILTTMGIGLVISYLYFTYESPRTRDKNMADVFKKGKIYRVIDPPKLIKRENLENALKNILQLSLQKYFLILGKHGTGKTTLIQNTILNLQKPKGVIHFECPSDSKEFVKNLSKYLDYELYPFKLQDIFIQSTTNVIKKGSTWHLEQDDYSKYSNWNLLSIQLQRTAIYYMKKYKRPIVLVLDQVDRIAKTDPEFLGILQDFAKDCADKGTLVFVFIASEDLVPQIMKSRSAWSRAIIPFEVGDISDEEAVKFLQDSGIDKKKAEYAVKYLTGGQFTLLKEIQVLNRVNPENLFEKFKVQMFTQIRRDLVTMKLPTNHKFFIKLIEVDHIDMEKAKTIIPLNLIYKLVEANILREHEDFTVSFYSRFIDTYFKEGKNIYCQFGHLKLILVYVNISEINTIDVHHVNVITRLKDKLYNFCRLFLLI</sequence>
<dbReference type="OrthoDB" id="511599at2759"/>
<dbReference type="InterPro" id="IPR049945">
    <property type="entry name" value="AAA_22"/>
</dbReference>
<accession>A0A397G3Q7</accession>
<gene>
    <name evidence="2" type="ORF">Glove_750g52</name>
</gene>
<evidence type="ECO:0000313" key="2">
    <source>
        <dbReference type="EMBL" id="RHZ44228.1"/>
    </source>
</evidence>
<dbReference type="PANTHER" id="PTHR36168:SF1">
    <property type="entry name" value="ORC1-LIKE AAA ATPASE DOMAIN-CONTAINING PROTEIN"/>
    <property type="match status" value="1"/>
</dbReference>
<dbReference type="EMBL" id="PQFF01000588">
    <property type="protein sequence ID" value="RHZ44228.1"/>
    <property type="molecule type" value="Genomic_DNA"/>
</dbReference>
<dbReference type="AlphaFoldDB" id="A0A397G3Q7"/>
<evidence type="ECO:0000313" key="3">
    <source>
        <dbReference type="Proteomes" id="UP000266861"/>
    </source>
</evidence>
<dbReference type="InterPro" id="IPR027417">
    <property type="entry name" value="P-loop_NTPase"/>
</dbReference>
<organism evidence="2 3">
    <name type="scientific">Diversispora epigaea</name>
    <dbReference type="NCBI Taxonomy" id="1348612"/>
    <lineage>
        <taxon>Eukaryota</taxon>
        <taxon>Fungi</taxon>
        <taxon>Fungi incertae sedis</taxon>
        <taxon>Mucoromycota</taxon>
        <taxon>Glomeromycotina</taxon>
        <taxon>Glomeromycetes</taxon>
        <taxon>Diversisporales</taxon>
        <taxon>Diversisporaceae</taxon>
        <taxon>Diversispora</taxon>
    </lineage>
</organism>
<feature type="domain" description="ORC1/DEAH AAA+ ATPase" evidence="1">
    <location>
        <begin position="181"/>
        <end position="335"/>
    </location>
</feature>
<dbReference type="STRING" id="1348612.A0A397G3Q7"/>
<proteinExistence type="predicted"/>
<dbReference type="PANTHER" id="PTHR36168">
    <property type="entry name" value="CHROMOSOME 1, WHOLE GENOME SHOTGUN SEQUENCE"/>
    <property type="match status" value="1"/>
</dbReference>
<dbReference type="GO" id="GO:0016887">
    <property type="term" value="F:ATP hydrolysis activity"/>
    <property type="evidence" value="ECO:0007669"/>
    <property type="project" value="InterPro"/>
</dbReference>
<evidence type="ECO:0000259" key="1">
    <source>
        <dbReference type="Pfam" id="PF13401"/>
    </source>
</evidence>